<comment type="caution">
    <text evidence="2">The sequence shown here is derived from an EMBL/GenBank/DDBJ whole genome shotgun (WGS) entry which is preliminary data.</text>
</comment>
<evidence type="ECO:0000313" key="3">
    <source>
        <dbReference type="Proteomes" id="UP000324222"/>
    </source>
</evidence>
<keyword evidence="3" id="KW-1185">Reference proteome</keyword>
<evidence type="ECO:0000256" key="1">
    <source>
        <dbReference type="SAM" id="MobiDB-lite"/>
    </source>
</evidence>
<dbReference type="AlphaFoldDB" id="A0A5B7E414"/>
<reference evidence="2 3" key="1">
    <citation type="submission" date="2019-05" db="EMBL/GenBank/DDBJ databases">
        <title>Another draft genome of Portunus trituberculatus and its Hox gene families provides insights of decapod evolution.</title>
        <authorList>
            <person name="Jeong J.-H."/>
            <person name="Song I."/>
            <person name="Kim S."/>
            <person name="Choi T."/>
            <person name="Kim D."/>
            <person name="Ryu S."/>
            <person name="Kim W."/>
        </authorList>
    </citation>
    <scope>NUCLEOTIDE SEQUENCE [LARGE SCALE GENOMIC DNA]</scope>
    <source>
        <tissue evidence="2">Muscle</tissue>
    </source>
</reference>
<gene>
    <name evidence="2" type="ORF">E2C01_020655</name>
</gene>
<dbReference type="EMBL" id="VSRR010001755">
    <property type="protein sequence ID" value="MPC27484.1"/>
    <property type="molecule type" value="Genomic_DNA"/>
</dbReference>
<dbReference type="Proteomes" id="UP000324222">
    <property type="component" value="Unassembled WGS sequence"/>
</dbReference>
<accession>A0A5B7E414</accession>
<evidence type="ECO:0000313" key="2">
    <source>
        <dbReference type="EMBL" id="MPC27484.1"/>
    </source>
</evidence>
<organism evidence="2 3">
    <name type="scientific">Portunus trituberculatus</name>
    <name type="common">Swimming crab</name>
    <name type="synonym">Neptunus trituberculatus</name>
    <dbReference type="NCBI Taxonomy" id="210409"/>
    <lineage>
        <taxon>Eukaryota</taxon>
        <taxon>Metazoa</taxon>
        <taxon>Ecdysozoa</taxon>
        <taxon>Arthropoda</taxon>
        <taxon>Crustacea</taxon>
        <taxon>Multicrustacea</taxon>
        <taxon>Malacostraca</taxon>
        <taxon>Eumalacostraca</taxon>
        <taxon>Eucarida</taxon>
        <taxon>Decapoda</taxon>
        <taxon>Pleocyemata</taxon>
        <taxon>Brachyura</taxon>
        <taxon>Eubrachyura</taxon>
        <taxon>Portunoidea</taxon>
        <taxon>Portunidae</taxon>
        <taxon>Portuninae</taxon>
        <taxon>Portunus</taxon>
    </lineage>
</organism>
<feature type="compositionally biased region" description="Polar residues" evidence="1">
    <location>
        <begin position="1"/>
        <end position="11"/>
    </location>
</feature>
<feature type="region of interest" description="Disordered" evidence="1">
    <location>
        <begin position="1"/>
        <end position="23"/>
    </location>
</feature>
<proteinExistence type="predicted"/>
<protein>
    <submittedName>
        <fullName evidence="2">Uncharacterized protein</fullName>
    </submittedName>
</protein>
<sequence length="93" mass="10498">MSSRSRLIQQKQHVKSRPERKEISNSLTLVPPGGYEHLHLSFPWNFKPCLMSRQLCFNGICLAGWETASLIPRLCASQTGRGMVCRLVARASE</sequence>
<name>A0A5B7E414_PORTR</name>